<dbReference type="EMBL" id="JBHTBH010000004">
    <property type="protein sequence ID" value="MFC7328121.1"/>
    <property type="molecule type" value="Genomic_DNA"/>
</dbReference>
<feature type="domain" description="6-phosphogluconate dehydrogenase NADP-binding" evidence="4">
    <location>
        <begin position="11"/>
        <end position="166"/>
    </location>
</feature>
<dbReference type="PANTHER" id="PTHR43580:SF2">
    <property type="entry name" value="CYTOKINE-LIKE NUCLEAR FACTOR N-PAC"/>
    <property type="match status" value="1"/>
</dbReference>
<dbReference type="InterPro" id="IPR015815">
    <property type="entry name" value="HIBADH-related"/>
</dbReference>
<dbReference type="RefSeq" id="WP_379870772.1">
    <property type="nucleotide sequence ID" value="NZ_JBHTBH010000004.1"/>
</dbReference>
<evidence type="ECO:0000313" key="7">
    <source>
        <dbReference type="Proteomes" id="UP001596540"/>
    </source>
</evidence>
<evidence type="ECO:0000259" key="4">
    <source>
        <dbReference type="Pfam" id="PF03446"/>
    </source>
</evidence>
<name>A0ABW2KFT8_9ACTN</name>
<keyword evidence="2 6" id="KW-0560">Oxidoreductase</keyword>
<dbReference type="GO" id="GO:0016491">
    <property type="term" value="F:oxidoreductase activity"/>
    <property type="evidence" value="ECO:0007669"/>
    <property type="project" value="UniProtKB-KW"/>
</dbReference>
<dbReference type="InterPro" id="IPR008927">
    <property type="entry name" value="6-PGluconate_DH-like_C_sf"/>
</dbReference>
<proteinExistence type="inferred from homology"/>
<protein>
    <submittedName>
        <fullName evidence="6">NAD(P)-dependent oxidoreductase</fullName>
        <ecNumber evidence="6">1.1.-.-</ecNumber>
    </submittedName>
</protein>
<dbReference type="EC" id="1.1.-.-" evidence="6"/>
<keyword evidence="7" id="KW-1185">Reference proteome</keyword>
<evidence type="ECO:0000313" key="6">
    <source>
        <dbReference type="EMBL" id="MFC7328121.1"/>
    </source>
</evidence>
<dbReference type="Gene3D" id="1.10.1040.10">
    <property type="entry name" value="N-(1-d-carboxylethyl)-l-norvaline Dehydrogenase, domain 2"/>
    <property type="match status" value="1"/>
</dbReference>
<dbReference type="InterPro" id="IPR051265">
    <property type="entry name" value="HIBADH-related_NP60_sf"/>
</dbReference>
<dbReference type="InterPro" id="IPR029154">
    <property type="entry name" value="HIBADH-like_NADP-bd"/>
</dbReference>
<dbReference type="InterPro" id="IPR013328">
    <property type="entry name" value="6PGD_dom2"/>
</dbReference>
<dbReference type="SUPFAM" id="SSF48179">
    <property type="entry name" value="6-phosphogluconate dehydrogenase C-terminal domain-like"/>
    <property type="match status" value="1"/>
</dbReference>
<comment type="caution">
    <text evidence="6">The sequence shown here is derived from an EMBL/GenBank/DDBJ whole genome shotgun (WGS) entry which is preliminary data.</text>
</comment>
<sequence length="296" mass="29924">MDTAVPSRNLTVAVLGTGIMGLPMARNIAAAGCEVRAWNRTRARAEPLAESGAAVAGTPAEAVAGADVVLTMLTDGPTVERVMAEIADPPRGAVWVQSSTVGPESARRLAAIAGRRGLAFVDAPVVGTAGPAESGTLTVLAAGDRAAADRVAPVFEAIGSRTVWVGEAGTASALKLVVNSWVLALNTAAGEAVALAEALDVDPRRFLDVVAGGALDAGYLHAKANAVLTEDPAVSFSVANAAKDAHLVLDAARAAGVRADLAAASAARLDRAARHGYAHRDMAAAYYASFDEESPG</sequence>
<evidence type="ECO:0000256" key="2">
    <source>
        <dbReference type="ARBA" id="ARBA00023002"/>
    </source>
</evidence>
<organism evidence="6 7">
    <name type="scientific">Marinactinospora rubrisoli</name>
    <dbReference type="NCBI Taxonomy" id="2715399"/>
    <lineage>
        <taxon>Bacteria</taxon>
        <taxon>Bacillati</taxon>
        <taxon>Actinomycetota</taxon>
        <taxon>Actinomycetes</taxon>
        <taxon>Streptosporangiales</taxon>
        <taxon>Nocardiopsidaceae</taxon>
        <taxon>Marinactinospora</taxon>
    </lineage>
</organism>
<dbReference type="SUPFAM" id="SSF51735">
    <property type="entry name" value="NAD(P)-binding Rossmann-fold domains"/>
    <property type="match status" value="1"/>
</dbReference>
<dbReference type="PIRSF" id="PIRSF000103">
    <property type="entry name" value="HIBADH"/>
    <property type="match status" value="1"/>
</dbReference>
<feature type="domain" description="3-hydroxyisobutyrate dehydrogenase-like NAD-binding" evidence="5">
    <location>
        <begin position="169"/>
        <end position="286"/>
    </location>
</feature>
<evidence type="ECO:0000256" key="1">
    <source>
        <dbReference type="ARBA" id="ARBA00009080"/>
    </source>
</evidence>
<gene>
    <name evidence="6" type="ORF">ACFQRF_10250</name>
</gene>
<evidence type="ECO:0000256" key="3">
    <source>
        <dbReference type="ARBA" id="ARBA00023027"/>
    </source>
</evidence>
<accession>A0ABW2KFT8</accession>
<comment type="similarity">
    <text evidence="1">Belongs to the HIBADH-related family.</text>
</comment>
<dbReference type="PANTHER" id="PTHR43580">
    <property type="entry name" value="OXIDOREDUCTASE GLYR1-RELATED"/>
    <property type="match status" value="1"/>
</dbReference>
<dbReference type="Gene3D" id="3.40.50.720">
    <property type="entry name" value="NAD(P)-binding Rossmann-like Domain"/>
    <property type="match status" value="1"/>
</dbReference>
<dbReference type="InterPro" id="IPR006115">
    <property type="entry name" value="6PGDH_NADP-bd"/>
</dbReference>
<evidence type="ECO:0000259" key="5">
    <source>
        <dbReference type="Pfam" id="PF14833"/>
    </source>
</evidence>
<dbReference type="Pfam" id="PF03446">
    <property type="entry name" value="NAD_binding_2"/>
    <property type="match status" value="1"/>
</dbReference>
<dbReference type="Pfam" id="PF14833">
    <property type="entry name" value="NAD_binding_11"/>
    <property type="match status" value="1"/>
</dbReference>
<dbReference type="InterPro" id="IPR036291">
    <property type="entry name" value="NAD(P)-bd_dom_sf"/>
</dbReference>
<reference evidence="7" key="1">
    <citation type="journal article" date="2019" name="Int. J. Syst. Evol. Microbiol.">
        <title>The Global Catalogue of Microorganisms (GCM) 10K type strain sequencing project: providing services to taxonomists for standard genome sequencing and annotation.</title>
        <authorList>
            <consortium name="The Broad Institute Genomics Platform"/>
            <consortium name="The Broad Institute Genome Sequencing Center for Infectious Disease"/>
            <person name="Wu L."/>
            <person name="Ma J."/>
        </authorList>
    </citation>
    <scope>NUCLEOTIDE SEQUENCE [LARGE SCALE GENOMIC DNA]</scope>
    <source>
        <strain evidence="7">CGMCC 4.7382</strain>
    </source>
</reference>
<dbReference type="Proteomes" id="UP001596540">
    <property type="component" value="Unassembled WGS sequence"/>
</dbReference>
<keyword evidence="3" id="KW-0520">NAD</keyword>